<dbReference type="InterPro" id="IPR053322">
    <property type="entry name" value="PLA2-like"/>
</dbReference>
<dbReference type="AlphaFoldDB" id="A0A8S1HMY7"/>
<feature type="transmembrane region" description="Helical" evidence="1">
    <location>
        <begin position="6"/>
        <end position="22"/>
    </location>
</feature>
<keyword evidence="1" id="KW-1133">Transmembrane helix</keyword>
<dbReference type="Proteomes" id="UP000835052">
    <property type="component" value="Unassembled WGS sequence"/>
</dbReference>
<dbReference type="GO" id="GO:0006644">
    <property type="term" value="P:phospholipid metabolic process"/>
    <property type="evidence" value="ECO:0007669"/>
    <property type="project" value="InterPro"/>
</dbReference>
<dbReference type="PANTHER" id="PTHR34228">
    <property type="entry name" value="PROTEIN CBG09474-RELATED"/>
    <property type="match status" value="1"/>
</dbReference>
<name>A0A8S1HMY7_9PELO</name>
<evidence type="ECO:0000313" key="3">
    <source>
        <dbReference type="Proteomes" id="UP000835052"/>
    </source>
</evidence>
<protein>
    <recommendedName>
        <fullName evidence="4">Phospholipase A2</fullName>
    </recommendedName>
</protein>
<accession>A0A8S1HMY7</accession>
<keyword evidence="3" id="KW-1185">Reference proteome</keyword>
<evidence type="ECO:0000313" key="2">
    <source>
        <dbReference type="EMBL" id="CAD6194520.1"/>
    </source>
</evidence>
<evidence type="ECO:0000256" key="1">
    <source>
        <dbReference type="SAM" id="Phobius"/>
    </source>
</evidence>
<keyword evidence="1" id="KW-0812">Transmembrane</keyword>
<comment type="caution">
    <text evidence="2">The sequence shown here is derived from an EMBL/GenBank/DDBJ whole genome shotgun (WGS) entry which is preliminary data.</text>
</comment>
<keyword evidence="1" id="KW-0472">Membrane</keyword>
<dbReference type="Gene3D" id="1.20.90.10">
    <property type="entry name" value="Phospholipase A2 domain"/>
    <property type="match status" value="1"/>
</dbReference>
<reference evidence="2" key="1">
    <citation type="submission" date="2020-10" db="EMBL/GenBank/DDBJ databases">
        <authorList>
            <person name="Kikuchi T."/>
        </authorList>
    </citation>
    <scope>NUCLEOTIDE SEQUENCE</scope>
    <source>
        <strain evidence="2">NKZ352</strain>
    </source>
</reference>
<proteinExistence type="predicted"/>
<dbReference type="EMBL" id="CAJGYM010000045">
    <property type="protein sequence ID" value="CAD6194520.1"/>
    <property type="molecule type" value="Genomic_DNA"/>
</dbReference>
<gene>
    <name evidence="2" type="ORF">CAUJ_LOCUS10439</name>
</gene>
<sequence>MMARLWVFLIIDVVFVSAYFACGRNKFENGLADVLVTRDCRPKVEAFNECCMAHDECYTAQSGKKSCDDVFCDCISSASRDTLCIRESKWFCLLVRVAGDSAYYGS</sequence>
<dbReference type="SUPFAM" id="SSF48619">
    <property type="entry name" value="Phospholipase A2, PLA2"/>
    <property type="match status" value="1"/>
</dbReference>
<organism evidence="2 3">
    <name type="scientific">Caenorhabditis auriculariae</name>
    <dbReference type="NCBI Taxonomy" id="2777116"/>
    <lineage>
        <taxon>Eukaryota</taxon>
        <taxon>Metazoa</taxon>
        <taxon>Ecdysozoa</taxon>
        <taxon>Nematoda</taxon>
        <taxon>Chromadorea</taxon>
        <taxon>Rhabditida</taxon>
        <taxon>Rhabditina</taxon>
        <taxon>Rhabditomorpha</taxon>
        <taxon>Rhabditoidea</taxon>
        <taxon>Rhabditidae</taxon>
        <taxon>Peloderinae</taxon>
        <taxon>Caenorhabditis</taxon>
    </lineage>
</organism>
<dbReference type="InterPro" id="IPR036444">
    <property type="entry name" value="PLipase_A2_dom_sf"/>
</dbReference>
<evidence type="ECO:0008006" key="4">
    <source>
        <dbReference type="Google" id="ProtNLM"/>
    </source>
</evidence>
<dbReference type="GO" id="GO:0050482">
    <property type="term" value="P:arachidonate secretion"/>
    <property type="evidence" value="ECO:0007669"/>
    <property type="project" value="InterPro"/>
</dbReference>
<dbReference type="GO" id="GO:0004623">
    <property type="term" value="F:phospholipase A2 activity"/>
    <property type="evidence" value="ECO:0007669"/>
    <property type="project" value="InterPro"/>
</dbReference>
<dbReference type="OrthoDB" id="5874812at2759"/>